<evidence type="ECO:0000256" key="1">
    <source>
        <dbReference type="ARBA" id="ARBA00004651"/>
    </source>
</evidence>
<evidence type="ECO:0000313" key="8">
    <source>
        <dbReference type="EMBL" id="QDU70306.1"/>
    </source>
</evidence>
<feature type="transmembrane region" description="Helical" evidence="7">
    <location>
        <begin position="450"/>
        <end position="467"/>
    </location>
</feature>
<evidence type="ECO:0000256" key="6">
    <source>
        <dbReference type="ARBA" id="ARBA00023136"/>
    </source>
</evidence>
<feature type="transmembrane region" description="Helical" evidence="7">
    <location>
        <begin position="122"/>
        <end position="140"/>
    </location>
</feature>
<sequence length="468" mass="51290">MTDQPAQPGLDAADPSWSRRFKDRVTALPGLDHFKGGGLKAMALKGSVWTMAGFGASQIIRLASNLILTRLLFPEAFGLMALVTVFMTGLQMFSDVGIAPAIIQNPRGDDPKFLNTAWTIQVIRGFILWAFAFAIAYPVASFYEQPLLAQMIPAVGITAAINGFQSTAIHTASRHLMLARVTLVQLISQVLGITVMVAWAWTYPTVWALVAGGITTAVANTALSFALLPAHPHRFAIERESLKALTSFGKWIFISTLFGYFVSHGDKLILGIYLSTADLGVYSIASQLAILVWMVNAKIVERVLYPAYAKLQHVSIAELRERVYRIRKSVAMTLYPVGLLLIIFAQPIITFLYDDRYQHAGWMLQILAVGHTLTTSTNVGPFYLAWGKSQVFAGLVIVRGIMLLSAMMIGGYVAGGEGVIVGVAAVPLIYYPVQVAIYARYGLWIWRFDLVMILGITLALTLGWVLFP</sequence>
<dbReference type="Proteomes" id="UP000320386">
    <property type="component" value="Chromosome"/>
</dbReference>
<protein>
    <submittedName>
        <fullName evidence="8">Lipopolysaccharide biosynthesis protein WzxC</fullName>
    </submittedName>
</protein>
<dbReference type="KEGG" id="mcad:Pan265_01290"/>
<comment type="similarity">
    <text evidence="2">Belongs to the polysaccharide synthase family.</text>
</comment>
<dbReference type="PANTHER" id="PTHR30250">
    <property type="entry name" value="PST FAMILY PREDICTED COLANIC ACID TRANSPORTER"/>
    <property type="match status" value="1"/>
</dbReference>
<evidence type="ECO:0000256" key="5">
    <source>
        <dbReference type="ARBA" id="ARBA00022989"/>
    </source>
</evidence>
<feature type="transmembrane region" description="Helical" evidence="7">
    <location>
        <begin position="330"/>
        <end position="353"/>
    </location>
</feature>
<evidence type="ECO:0000313" key="9">
    <source>
        <dbReference type="Proteomes" id="UP000320386"/>
    </source>
</evidence>
<organism evidence="8 9">
    <name type="scientific">Mucisphaera calidilacus</name>
    <dbReference type="NCBI Taxonomy" id="2527982"/>
    <lineage>
        <taxon>Bacteria</taxon>
        <taxon>Pseudomonadati</taxon>
        <taxon>Planctomycetota</taxon>
        <taxon>Phycisphaerae</taxon>
        <taxon>Phycisphaerales</taxon>
        <taxon>Phycisphaeraceae</taxon>
        <taxon>Mucisphaera</taxon>
    </lineage>
</organism>
<dbReference type="PANTHER" id="PTHR30250:SF10">
    <property type="entry name" value="LIPOPOLYSACCHARIDE BIOSYNTHESIS PROTEIN WZXC"/>
    <property type="match status" value="1"/>
</dbReference>
<dbReference type="RefSeq" id="WP_145444344.1">
    <property type="nucleotide sequence ID" value="NZ_CP036280.1"/>
</dbReference>
<keyword evidence="6 7" id="KW-0472">Membrane</keyword>
<evidence type="ECO:0000256" key="7">
    <source>
        <dbReference type="SAM" id="Phobius"/>
    </source>
</evidence>
<accession>A0A518BTL2</accession>
<evidence type="ECO:0000256" key="4">
    <source>
        <dbReference type="ARBA" id="ARBA00022692"/>
    </source>
</evidence>
<feature type="transmembrane region" description="Helical" evidence="7">
    <location>
        <begin position="146"/>
        <end position="164"/>
    </location>
</feature>
<feature type="transmembrane region" description="Helical" evidence="7">
    <location>
        <begin position="207"/>
        <end position="230"/>
    </location>
</feature>
<feature type="transmembrane region" description="Helical" evidence="7">
    <location>
        <begin position="391"/>
        <end position="413"/>
    </location>
</feature>
<feature type="transmembrane region" description="Helical" evidence="7">
    <location>
        <begin position="79"/>
        <end position="102"/>
    </location>
</feature>
<name>A0A518BTL2_9BACT</name>
<keyword evidence="5 7" id="KW-1133">Transmembrane helix</keyword>
<feature type="transmembrane region" description="Helical" evidence="7">
    <location>
        <begin position="419"/>
        <end position="438"/>
    </location>
</feature>
<feature type="transmembrane region" description="Helical" evidence="7">
    <location>
        <begin position="268"/>
        <end position="295"/>
    </location>
</feature>
<dbReference type="AlphaFoldDB" id="A0A518BTL2"/>
<dbReference type="Pfam" id="PF13440">
    <property type="entry name" value="Polysacc_synt_3"/>
    <property type="match status" value="1"/>
</dbReference>
<evidence type="ECO:0000256" key="3">
    <source>
        <dbReference type="ARBA" id="ARBA00022475"/>
    </source>
</evidence>
<dbReference type="GO" id="GO:0005886">
    <property type="term" value="C:plasma membrane"/>
    <property type="evidence" value="ECO:0007669"/>
    <property type="project" value="UniProtKB-SubCell"/>
</dbReference>
<dbReference type="OrthoDB" id="8538786at2"/>
<comment type="subcellular location">
    <subcellularLocation>
        <location evidence="1">Cell membrane</location>
        <topology evidence="1">Multi-pass membrane protein</topology>
    </subcellularLocation>
</comment>
<evidence type="ECO:0000256" key="2">
    <source>
        <dbReference type="ARBA" id="ARBA00007430"/>
    </source>
</evidence>
<gene>
    <name evidence="8" type="primary">wzxC</name>
    <name evidence="8" type="ORF">Pan265_01290</name>
</gene>
<proteinExistence type="inferred from homology"/>
<feature type="transmembrane region" description="Helical" evidence="7">
    <location>
        <begin position="242"/>
        <end position="262"/>
    </location>
</feature>
<keyword evidence="3" id="KW-1003">Cell membrane</keyword>
<keyword evidence="9" id="KW-1185">Reference proteome</keyword>
<dbReference type="EMBL" id="CP036280">
    <property type="protein sequence ID" value="QDU70306.1"/>
    <property type="molecule type" value="Genomic_DNA"/>
</dbReference>
<dbReference type="InterPro" id="IPR050833">
    <property type="entry name" value="Poly_Biosynth_Transport"/>
</dbReference>
<feature type="transmembrane region" description="Helical" evidence="7">
    <location>
        <begin position="359"/>
        <end position="384"/>
    </location>
</feature>
<keyword evidence="4 7" id="KW-0812">Transmembrane</keyword>
<feature type="transmembrane region" description="Helical" evidence="7">
    <location>
        <begin position="176"/>
        <end position="201"/>
    </location>
</feature>
<reference evidence="8 9" key="1">
    <citation type="submission" date="2019-02" db="EMBL/GenBank/DDBJ databases">
        <title>Deep-cultivation of Planctomycetes and their phenomic and genomic characterization uncovers novel biology.</title>
        <authorList>
            <person name="Wiegand S."/>
            <person name="Jogler M."/>
            <person name="Boedeker C."/>
            <person name="Pinto D."/>
            <person name="Vollmers J."/>
            <person name="Rivas-Marin E."/>
            <person name="Kohn T."/>
            <person name="Peeters S.H."/>
            <person name="Heuer A."/>
            <person name="Rast P."/>
            <person name="Oberbeckmann S."/>
            <person name="Bunk B."/>
            <person name="Jeske O."/>
            <person name="Meyerdierks A."/>
            <person name="Storesund J.E."/>
            <person name="Kallscheuer N."/>
            <person name="Luecker S."/>
            <person name="Lage O.M."/>
            <person name="Pohl T."/>
            <person name="Merkel B.J."/>
            <person name="Hornburger P."/>
            <person name="Mueller R.-W."/>
            <person name="Bruemmer F."/>
            <person name="Labrenz M."/>
            <person name="Spormann A.M."/>
            <person name="Op den Camp H."/>
            <person name="Overmann J."/>
            <person name="Amann R."/>
            <person name="Jetten M.S.M."/>
            <person name="Mascher T."/>
            <person name="Medema M.H."/>
            <person name="Devos D.P."/>
            <person name="Kaster A.-K."/>
            <person name="Ovreas L."/>
            <person name="Rohde M."/>
            <person name="Galperin M.Y."/>
            <person name="Jogler C."/>
        </authorList>
    </citation>
    <scope>NUCLEOTIDE SEQUENCE [LARGE SCALE GENOMIC DNA]</scope>
    <source>
        <strain evidence="8 9">Pan265</strain>
    </source>
</reference>